<keyword evidence="4" id="KW-0812">Transmembrane</keyword>
<proteinExistence type="inferred from homology"/>
<dbReference type="PANTHER" id="PTHR10556:SF28">
    <property type="entry name" value="VERY-LONG-CHAIN ENOYL-COA REDUCTASE"/>
    <property type="match status" value="1"/>
</dbReference>
<evidence type="ECO:0000256" key="3">
    <source>
        <dbReference type="ARBA" id="ARBA00022516"/>
    </source>
</evidence>
<keyword evidence="7" id="KW-0443">Lipid metabolism</keyword>
<gene>
    <name evidence="10" type="primary">Tecr_0</name>
    <name evidence="10" type="ORF">GTO92_0006208</name>
</gene>
<comment type="subcellular location">
    <subcellularLocation>
        <location evidence="1">Membrane</location>
        <topology evidence="1">Multi-pass membrane protein</topology>
    </subcellularLocation>
</comment>
<dbReference type="Pfam" id="PF02544">
    <property type="entry name" value="Steroid_dh"/>
    <property type="match status" value="1"/>
</dbReference>
<dbReference type="InterPro" id="IPR039357">
    <property type="entry name" value="SRD5A/TECR"/>
</dbReference>
<evidence type="ECO:0000259" key="9">
    <source>
        <dbReference type="Pfam" id="PF02544"/>
    </source>
</evidence>
<keyword evidence="3" id="KW-0444">Lipid biosynthesis</keyword>
<evidence type="ECO:0000256" key="5">
    <source>
        <dbReference type="ARBA" id="ARBA00022989"/>
    </source>
</evidence>
<reference evidence="10" key="1">
    <citation type="journal article" date="2021" name="Cell">
        <title>Tracing the genetic footprints of vertebrate landing in non-teleost ray-finned fishes.</title>
        <authorList>
            <person name="Bi X."/>
            <person name="Wang K."/>
            <person name="Yang L."/>
            <person name="Pan H."/>
            <person name="Jiang H."/>
            <person name="Wei Q."/>
            <person name="Fang M."/>
            <person name="Yu H."/>
            <person name="Zhu C."/>
            <person name="Cai Y."/>
            <person name="He Y."/>
            <person name="Gan X."/>
            <person name="Zeng H."/>
            <person name="Yu D."/>
            <person name="Zhu Y."/>
            <person name="Jiang H."/>
            <person name="Qiu Q."/>
            <person name="Yang H."/>
            <person name="Zhang Y.E."/>
            <person name="Wang W."/>
            <person name="Zhu M."/>
            <person name="He S."/>
            <person name="Zhang G."/>
        </authorList>
    </citation>
    <scope>NUCLEOTIDE SEQUENCE</scope>
    <source>
        <strain evidence="10">Bchr_001</strain>
    </source>
</reference>
<keyword evidence="11" id="KW-1185">Reference proteome</keyword>
<evidence type="ECO:0000256" key="7">
    <source>
        <dbReference type="ARBA" id="ARBA00023098"/>
    </source>
</evidence>
<feature type="domain" description="3-oxo-5-alpha-steroid 4-dehydrogenase C-terminal" evidence="9">
    <location>
        <begin position="19"/>
        <end position="62"/>
    </location>
</feature>
<organism evidence="10 11">
    <name type="scientific">Polypterus senegalus</name>
    <name type="common">Senegal bichir</name>
    <dbReference type="NCBI Taxonomy" id="55291"/>
    <lineage>
        <taxon>Eukaryota</taxon>
        <taxon>Metazoa</taxon>
        <taxon>Chordata</taxon>
        <taxon>Craniata</taxon>
        <taxon>Vertebrata</taxon>
        <taxon>Euteleostomi</taxon>
        <taxon>Actinopterygii</taxon>
        <taxon>Polypteriformes</taxon>
        <taxon>Polypteridae</taxon>
        <taxon>Polypterus</taxon>
    </lineage>
</organism>
<keyword evidence="5" id="KW-1133">Transmembrane helix</keyword>
<evidence type="ECO:0000313" key="11">
    <source>
        <dbReference type="Proteomes" id="UP001166052"/>
    </source>
</evidence>
<accession>A0ABS2Z218</accession>
<keyword evidence="8" id="KW-0472">Membrane</keyword>
<dbReference type="Proteomes" id="UP001166052">
    <property type="component" value="Unassembled WGS sequence"/>
</dbReference>
<dbReference type="PANTHER" id="PTHR10556">
    <property type="entry name" value="3-OXO-5-ALPHA-STEROID 4-DEHYDROGENASE"/>
    <property type="match status" value="1"/>
</dbReference>
<evidence type="ECO:0000256" key="8">
    <source>
        <dbReference type="ARBA" id="ARBA00023136"/>
    </source>
</evidence>
<protein>
    <submittedName>
        <fullName evidence="10">TECR reductase</fullName>
    </submittedName>
</protein>
<feature type="non-terminal residue" evidence="10">
    <location>
        <position position="1"/>
    </location>
</feature>
<comment type="similarity">
    <text evidence="2">Belongs to the steroid 5-alpha reductase family.</text>
</comment>
<sequence>MLCELGNFSIHLALNNLKGDVALFTLLGFIQMTIWAKGKHNTYIKEFKDYPDIRMPIIPFLL</sequence>
<evidence type="ECO:0000256" key="6">
    <source>
        <dbReference type="ARBA" id="ARBA00023002"/>
    </source>
</evidence>
<evidence type="ECO:0000313" key="10">
    <source>
        <dbReference type="EMBL" id="MBN3292862.1"/>
    </source>
</evidence>
<feature type="non-terminal residue" evidence="10">
    <location>
        <position position="62"/>
    </location>
</feature>
<dbReference type="EMBL" id="JAAWVN010018567">
    <property type="protein sequence ID" value="MBN3292862.1"/>
    <property type="molecule type" value="Genomic_DNA"/>
</dbReference>
<name>A0ABS2Z218_POLSE</name>
<keyword evidence="6" id="KW-0560">Oxidoreductase</keyword>
<evidence type="ECO:0000256" key="2">
    <source>
        <dbReference type="ARBA" id="ARBA00007742"/>
    </source>
</evidence>
<comment type="caution">
    <text evidence="10">The sequence shown here is derived from an EMBL/GenBank/DDBJ whole genome shotgun (WGS) entry which is preliminary data.</text>
</comment>
<evidence type="ECO:0000256" key="1">
    <source>
        <dbReference type="ARBA" id="ARBA00004141"/>
    </source>
</evidence>
<evidence type="ECO:0000256" key="4">
    <source>
        <dbReference type="ARBA" id="ARBA00022692"/>
    </source>
</evidence>
<dbReference type="InterPro" id="IPR001104">
    <property type="entry name" value="3-oxo-5_a-steroid_4-DH_C"/>
</dbReference>